<dbReference type="PROSITE" id="PS50011">
    <property type="entry name" value="PROTEIN_KINASE_DOM"/>
    <property type="match status" value="1"/>
</dbReference>
<organism evidence="11 12">
    <name type="scientific">Vitis vinifera</name>
    <name type="common">Grape</name>
    <dbReference type="NCBI Taxonomy" id="29760"/>
    <lineage>
        <taxon>Eukaryota</taxon>
        <taxon>Viridiplantae</taxon>
        <taxon>Streptophyta</taxon>
        <taxon>Embryophyta</taxon>
        <taxon>Tracheophyta</taxon>
        <taxon>Spermatophyta</taxon>
        <taxon>Magnoliopsida</taxon>
        <taxon>eudicotyledons</taxon>
        <taxon>Gunneridae</taxon>
        <taxon>Pentapetalae</taxon>
        <taxon>rosids</taxon>
        <taxon>Vitales</taxon>
        <taxon>Vitaceae</taxon>
        <taxon>Viteae</taxon>
        <taxon>Vitis</taxon>
    </lineage>
</organism>
<evidence type="ECO:0000256" key="2">
    <source>
        <dbReference type="ARBA" id="ARBA00012513"/>
    </source>
</evidence>
<feature type="domain" description="Protein kinase" evidence="10">
    <location>
        <begin position="113"/>
        <end position="425"/>
    </location>
</feature>
<evidence type="ECO:0000256" key="6">
    <source>
        <dbReference type="ARBA" id="ARBA00022777"/>
    </source>
</evidence>
<dbReference type="PROSITE" id="PS00108">
    <property type="entry name" value="PROTEIN_KINASE_ST"/>
    <property type="match status" value="1"/>
</dbReference>
<dbReference type="InterPro" id="IPR039192">
    <property type="entry name" value="STKc_GSK3"/>
</dbReference>
<dbReference type="GO" id="GO:0005524">
    <property type="term" value="F:ATP binding"/>
    <property type="evidence" value="ECO:0007669"/>
    <property type="project" value="UniProtKB-KW"/>
</dbReference>
<evidence type="ECO:0000256" key="8">
    <source>
        <dbReference type="ARBA" id="ARBA00047899"/>
    </source>
</evidence>
<dbReference type="Proteomes" id="UP000288805">
    <property type="component" value="Unassembled WGS sequence"/>
</dbReference>
<keyword evidence="7" id="KW-0067">ATP-binding</keyword>
<dbReference type="EC" id="2.7.11.1" evidence="2"/>
<keyword evidence="4" id="KW-0808">Transferase</keyword>
<keyword evidence="5" id="KW-0547">Nucleotide-binding</keyword>
<dbReference type="AlphaFoldDB" id="A0A438GZN2"/>
<dbReference type="PANTHER" id="PTHR24057:SF40">
    <property type="entry name" value="SHAGGY-RELATED PROTEIN KINASE DELTA-RELATED"/>
    <property type="match status" value="1"/>
</dbReference>
<comment type="similarity">
    <text evidence="1">Belongs to the protein kinase superfamily. CMGC Ser/Thr protein kinase family. GSK-3 subfamily.</text>
</comment>
<dbReference type="Gene3D" id="1.10.510.10">
    <property type="entry name" value="Transferase(Phosphotransferase) domain 1"/>
    <property type="match status" value="1"/>
</dbReference>
<comment type="catalytic activity">
    <reaction evidence="9">
        <text>L-seryl-[protein] + ATP = O-phospho-L-seryl-[protein] + ADP + H(+)</text>
        <dbReference type="Rhea" id="RHEA:17989"/>
        <dbReference type="Rhea" id="RHEA-COMP:9863"/>
        <dbReference type="Rhea" id="RHEA-COMP:11604"/>
        <dbReference type="ChEBI" id="CHEBI:15378"/>
        <dbReference type="ChEBI" id="CHEBI:29999"/>
        <dbReference type="ChEBI" id="CHEBI:30616"/>
        <dbReference type="ChEBI" id="CHEBI:83421"/>
        <dbReference type="ChEBI" id="CHEBI:456216"/>
        <dbReference type="EC" id="2.7.11.1"/>
    </reaction>
</comment>
<evidence type="ECO:0000313" key="11">
    <source>
        <dbReference type="EMBL" id="RVW77577.1"/>
    </source>
</evidence>
<keyword evidence="3" id="KW-0723">Serine/threonine-protein kinase</keyword>
<evidence type="ECO:0000313" key="12">
    <source>
        <dbReference type="Proteomes" id="UP000288805"/>
    </source>
</evidence>
<evidence type="ECO:0000256" key="7">
    <source>
        <dbReference type="ARBA" id="ARBA00022840"/>
    </source>
</evidence>
<evidence type="ECO:0000256" key="5">
    <source>
        <dbReference type="ARBA" id="ARBA00022741"/>
    </source>
</evidence>
<evidence type="ECO:0000256" key="4">
    <source>
        <dbReference type="ARBA" id="ARBA00022679"/>
    </source>
</evidence>
<dbReference type="GO" id="GO:0004674">
    <property type="term" value="F:protein serine/threonine kinase activity"/>
    <property type="evidence" value="ECO:0007669"/>
    <property type="project" value="UniProtKB-KW"/>
</dbReference>
<evidence type="ECO:0000256" key="9">
    <source>
        <dbReference type="ARBA" id="ARBA00048679"/>
    </source>
</evidence>
<dbReference type="InterPro" id="IPR008271">
    <property type="entry name" value="Ser/Thr_kinase_AS"/>
</dbReference>
<gene>
    <name evidence="11" type="primary">ASK10_0</name>
    <name evidence="11" type="ORF">CK203_050250</name>
</gene>
<dbReference type="PANTHER" id="PTHR24057">
    <property type="entry name" value="GLYCOGEN SYNTHASE KINASE-3 ALPHA"/>
    <property type="match status" value="1"/>
</dbReference>
<comment type="catalytic activity">
    <reaction evidence="8">
        <text>L-threonyl-[protein] + ATP = O-phospho-L-threonyl-[protein] + ADP + H(+)</text>
        <dbReference type="Rhea" id="RHEA:46608"/>
        <dbReference type="Rhea" id="RHEA-COMP:11060"/>
        <dbReference type="Rhea" id="RHEA-COMP:11605"/>
        <dbReference type="ChEBI" id="CHEBI:15378"/>
        <dbReference type="ChEBI" id="CHEBI:30013"/>
        <dbReference type="ChEBI" id="CHEBI:30616"/>
        <dbReference type="ChEBI" id="CHEBI:61977"/>
        <dbReference type="ChEBI" id="CHEBI:456216"/>
        <dbReference type="EC" id="2.7.11.1"/>
    </reaction>
</comment>
<sequence length="479" mass="55337">MPSSIRQRLEQIERDFLWGDGNMEQKPHLVRWGLVCLSKKKGGLGVKCLFHLNKALLCKWNWCFANEREALWNQVIRGKYGEEGGGWCSREVREAHGVRLWKGIRMDWDFVGSRIFFLVGNGRRVRFWRDRWCRDSPLCVSFPSLIALIDDKQDGWWIFGTPWLRGVGGGGTLVSQEPSMIERWRRRKASWSNCMGRECAEMWKTWRIGEILKVTWANKEVELCADIVTYMLKDANMLAHHSVFVTLEAVIALAYIHNCIGICHRDIKPQNLLVNPHTHQLKLCDFGSAKVLVKGEPNVSYICSRYYRAPELIFGATEYTTAIDIWSTGCVMAELLLGQPLFPGESGVDQLVEIIKVLGTPTREEIKCMNPNYTEFKFPQIKPHPWHKVFQKRLPPEAVDLVCRFFQYSPNLRCTALEACIHPFFDELRDPSTRLPNGRPLPPLFNFKPQELSGIPSDIRTRLIPEHARKQNLFMALHT</sequence>
<reference evidence="11 12" key="1">
    <citation type="journal article" date="2018" name="PLoS Genet.">
        <title>Population sequencing reveals clonal diversity and ancestral inbreeding in the grapevine cultivar Chardonnay.</title>
        <authorList>
            <person name="Roach M.J."/>
            <person name="Johnson D.L."/>
            <person name="Bohlmann J."/>
            <person name="van Vuuren H.J."/>
            <person name="Jones S.J."/>
            <person name="Pretorius I.S."/>
            <person name="Schmidt S.A."/>
            <person name="Borneman A.R."/>
        </authorList>
    </citation>
    <scope>NUCLEOTIDE SEQUENCE [LARGE SCALE GENOMIC DNA]</scope>
    <source>
        <strain evidence="12">cv. Chardonnay</strain>
        <tissue evidence="11">Leaf</tissue>
    </source>
</reference>
<dbReference type="SMART" id="SM00220">
    <property type="entry name" value="S_TKc"/>
    <property type="match status" value="1"/>
</dbReference>
<evidence type="ECO:0000256" key="3">
    <source>
        <dbReference type="ARBA" id="ARBA00022527"/>
    </source>
</evidence>
<dbReference type="InterPro" id="IPR050591">
    <property type="entry name" value="GSK-3"/>
</dbReference>
<dbReference type="SUPFAM" id="SSF56112">
    <property type="entry name" value="Protein kinase-like (PK-like)"/>
    <property type="match status" value="1"/>
</dbReference>
<evidence type="ECO:0000256" key="1">
    <source>
        <dbReference type="ARBA" id="ARBA00005527"/>
    </source>
</evidence>
<dbReference type="EMBL" id="QGNW01000311">
    <property type="protein sequence ID" value="RVW77577.1"/>
    <property type="molecule type" value="Genomic_DNA"/>
</dbReference>
<dbReference type="FunFam" id="1.10.510.10:FF:000082">
    <property type="entry name" value="Shaggy-related protein kinase kappa"/>
    <property type="match status" value="1"/>
</dbReference>
<dbReference type="InterPro" id="IPR000719">
    <property type="entry name" value="Prot_kinase_dom"/>
</dbReference>
<dbReference type="CDD" id="cd14137">
    <property type="entry name" value="STKc_GSK3"/>
    <property type="match status" value="1"/>
</dbReference>
<evidence type="ECO:0000259" key="10">
    <source>
        <dbReference type="PROSITE" id="PS50011"/>
    </source>
</evidence>
<proteinExistence type="inferred from homology"/>
<name>A0A438GZN2_VITVI</name>
<protein>
    <recommendedName>
        <fullName evidence="2">non-specific serine/threonine protein kinase</fullName>
        <ecNumber evidence="2">2.7.11.1</ecNumber>
    </recommendedName>
</protein>
<dbReference type="InterPro" id="IPR011009">
    <property type="entry name" value="Kinase-like_dom_sf"/>
</dbReference>
<keyword evidence="6 11" id="KW-0418">Kinase</keyword>
<dbReference type="Pfam" id="PF00069">
    <property type="entry name" value="Pkinase"/>
    <property type="match status" value="1"/>
</dbReference>
<comment type="caution">
    <text evidence="11">The sequence shown here is derived from an EMBL/GenBank/DDBJ whole genome shotgun (WGS) entry which is preliminary data.</text>
</comment>
<accession>A0A438GZN2</accession>